<gene>
    <name evidence="3" type="ORF">FPZ45_17035</name>
</gene>
<accession>A0A559JDK3</accession>
<keyword evidence="2" id="KW-0812">Transmembrane</keyword>
<dbReference type="Proteomes" id="UP000316330">
    <property type="component" value="Unassembled WGS sequence"/>
</dbReference>
<protein>
    <submittedName>
        <fullName evidence="3">Uncharacterized protein</fullName>
    </submittedName>
</protein>
<keyword evidence="2" id="KW-0472">Membrane</keyword>
<evidence type="ECO:0000256" key="2">
    <source>
        <dbReference type="SAM" id="Phobius"/>
    </source>
</evidence>
<keyword evidence="2" id="KW-1133">Transmembrane helix</keyword>
<organism evidence="3 4">
    <name type="scientific">Cohnella terricola</name>
    <dbReference type="NCBI Taxonomy" id="1289167"/>
    <lineage>
        <taxon>Bacteria</taxon>
        <taxon>Bacillati</taxon>
        <taxon>Bacillota</taxon>
        <taxon>Bacilli</taxon>
        <taxon>Bacillales</taxon>
        <taxon>Paenibacillaceae</taxon>
        <taxon>Cohnella</taxon>
    </lineage>
</organism>
<comment type="caution">
    <text evidence="3">The sequence shown here is derived from an EMBL/GenBank/DDBJ whole genome shotgun (WGS) entry which is preliminary data.</text>
</comment>
<keyword evidence="4" id="KW-1185">Reference proteome</keyword>
<evidence type="ECO:0000313" key="3">
    <source>
        <dbReference type="EMBL" id="TVX97950.1"/>
    </source>
</evidence>
<reference evidence="3 4" key="1">
    <citation type="submission" date="2019-07" db="EMBL/GenBank/DDBJ databases">
        <authorList>
            <person name="Kim J."/>
        </authorList>
    </citation>
    <scope>NUCLEOTIDE SEQUENCE [LARGE SCALE GENOMIC DNA]</scope>
    <source>
        <strain evidence="3 4">G13</strain>
    </source>
</reference>
<proteinExistence type="predicted"/>
<dbReference type="AlphaFoldDB" id="A0A559JDK3"/>
<dbReference type="RefSeq" id="WP_144704462.1">
    <property type="nucleotide sequence ID" value="NZ_VNJJ01000010.1"/>
</dbReference>
<dbReference type="EMBL" id="VNJJ01000010">
    <property type="protein sequence ID" value="TVX97950.1"/>
    <property type="molecule type" value="Genomic_DNA"/>
</dbReference>
<evidence type="ECO:0000256" key="1">
    <source>
        <dbReference type="SAM" id="MobiDB-lite"/>
    </source>
</evidence>
<feature type="transmembrane region" description="Helical" evidence="2">
    <location>
        <begin position="6"/>
        <end position="27"/>
    </location>
</feature>
<evidence type="ECO:0000313" key="4">
    <source>
        <dbReference type="Proteomes" id="UP000316330"/>
    </source>
</evidence>
<sequence length="79" mass="9352">MTTIITPQFVMWIGIFLITLGASSKWLNKYTRKPKLVQNEQLATKETKYHLRYQQQHETERNNKHLHFMSKKGSTTDGE</sequence>
<name>A0A559JDK3_9BACL</name>
<feature type="region of interest" description="Disordered" evidence="1">
    <location>
        <begin position="57"/>
        <end position="79"/>
    </location>
</feature>